<gene>
    <name evidence="1" type="ORF">K7X08_029615</name>
</gene>
<evidence type="ECO:0000313" key="2">
    <source>
        <dbReference type="Proteomes" id="UP001152561"/>
    </source>
</evidence>
<evidence type="ECO:0000313" key="1">
    <source>
        <dbReference type="EMBL" id="KAJ8527138.1"/>
    </source>
</evidence>
<organism evidence="1 2">
    <name type="scientific">Anisodus acutangulus</name>
    <dbReference type="NCBI Taxonomy" id="402998"/>
    <lineage>
        <taxon>Eukaryota</taxon>
        <taxon>Viridiplantae</taxon>
        <taxon>Streptophyta</taxon>
        <taxon>Embryophyta</taxon>
        <taxon>Tracheophyta</taxon>
        <taxon>Spermatophyta</taxon>
        <taxon>Magnoliopsida</taxon>
        <taxon>eudicotyledons</taxon>
        <taxon>Gunneridae</taxon>
        <taxon>Pentapetalae</taxon>
        <taxon>asterids</taxon>
        <taxon>lamiids</taxon>
        <taxon>Solanales</taxon>
        <taxon>Solanaceae</taxon>
        <taxon>Solanoideae</taxon>
        <taxon>Hyoscyameae</taxon>
        <taxon>Anisodus</taxon>
    </lineage>
</organism>
<name>A0A9Q1L4M6_9SOLA</name>
<sequence length="80" mass="9494">MKEMMDKLDAIAEERRNFQLHEKIIERQVARRETGFVLTEPEVYGRDKEEDEIVKILINNVVINKFVLFKDSTSDIVLKK</sequence>
<reference evidence="2" key="1">
    <citation type="journal article" date="2023" name="Proc. Natl. Acad. Sci. U.S.A.">
        <title>Genomic and structural basis for evolution of tropane alkaloid biosynthesis.</title>
        <authorList>
            <person name="Wanga Y.-J."/>
            <person name="Taina T."/>
            <person name="Yua J.-Y."/>
            <person name="Lia J."/>
            <person name="Xua B."/>
            <person name="Chenc J."/>
            <person name="D'Auriad J.C."/>
            <person name="Huanga J.-P."/>
            <person name="Huanga S.-X."/>
        </authorList>
    </citation>
    <scope>NUCLEOTIDE SEQUENCE [LARGE SCALE GENOMIC DNA]</scope>
    <source>
        <strain evidence="2">cv. KIB-2019</strain>
    </source>
</reference>
<dbReference type="EMBL" id="JAJAGQ010000024">
    <property type="protein sequence ID" value="KAJ8527138.1"/>
    <property type="molecule type" value="Genomic_DNA"/>
</dbReference>
<comment type="caution">
    <text evidence="1">The sequence shown here is derived from an EMBL/GenBank/DDBJ whole genome shotgun (WGS) entry which is preliminary data.</text>
</comment>
<keyword evidence="2" id="KW-1185">Reference proteome</keyword>
<accession>A0A9Q1L4M6</accession>
<dbReference type="Proteomes" id="UP001152561">
    <property type="component" value="Unassembled WGS sequence"/>
</dbReference>
<protein>
    <submittedName>
        <fullName evidence="1">Uncharacterized protein</fullName>
    </submittedName>
</protein>
<proteinExistence type="predicted"/>
<dbReference type="OrthoDB" id="1299809at2759"/>
<dbReference type="AlphaFoldDB" id="A0A9Q1L4M6"/>